<protein>
    <submittedName>
        <fullName evidence="1">Uncharacterized protein</fullName>
    </submittedName>
</protein>
<name>A0A6I4VS12_9BACL</name>
<dbReference type="EMBL" id="WUUL01000005">
    <property type="protein sequence ID" value="MXQ53803.1"/>
    <property type="molecule type" value="Genomic_DNA"/>
</dbReference>
<dbReference type="AlphaFoldDB" id="A0A6I4VS12"/>
<sequence length="109" mass="12126">MSITRAAHDLNNVHTIQISGWSGDYQVEGPETLNDTGIVIVSPKRHDGEFWTFARQQDGVLKCHTSLLGSGNLVKIKPKDPLIIHLPKDVEVMKKSQRNGVITIQIKKS</sequence>
<keyword evidence="2" id="KW-1185">Reference proteome</keyword>
<accession>A0A6I4VS12</accession>
<proteinExistence type="predicted"/>
<gene>
    <name evidence="1" type="ORF">GSM42_08710</name>
</gene>
<evidence type="ECO:0000313" key="2">
    <source>
        <dbReference type="Proteomes" id="UP000430692"/>
    </source>
</evidence>
<dbReference type="RefSeq" id="WP_160801163.1">
    <property type="nucleotide sequence ID" value="NZ_WUUL01000005.1"/>
</dbReference>
<dbReference type="Proteomes" id="UP000430692">
    <property type="component" value="Unassembled WGS sequence"/>
</dbReference>
<comment type="caution">
    <text evidence="1">The sequence shown here is derived from an EMBL/GenBank/DDBJ whole genome shotgun (WGS) entry which is preliminary data.</text>
</comment>
<organism evidence="1 2">
    <name type="scientific">Shimazuella alba</name>
    <dbReference type="NCBI Taxonomy" id="2690964"/>
    <lineage>
        <taxon>Bacteria</taxon>
        <taxon>Bacillati</taxon>
        <taxon>Bacillota</taxon>
        <taxon>Bacilli</taxon>
        <taxon>Bacillales</taxon>
        <taxon>Thermoactinomycetaceae</taxon>
        <taxon>Shimazuella</taxon>
    </lineage>
</organism>
<evidence type="ECO:0000313" key="1">
    <source>
        <dbReference type="EMBL" id="MXQ53803.1"/>
    </source>
</evidence>
<reference evidence="1 2" key="1">
    <citation type="submission" date="2019-12" db="EMBL/GenBank/DDBJ databases">
        <title>Whole-genome analyses of novel actinobacteria.</title>
        <authorList>
            <person name="Sahin N."/>
            <person name="Saygin H."/>
        </authorList>
    </citation>
    <scope>NUCLEOTIDE SEQUENCE [LARGE SCALE GENOMIC DNA]</scope>
    <source>
        <strain evidence="1 2">KC615</strain>
    </source>
</reference>